<protein>
    <submittedName>
        <fullName evidence="1">Uncharacterized protein</fullName>
    </submittedName>
</protein>
<dbReference type="EMBL" id="ML978123">
    <property type="protein sequence ID" value="KAF2101555.1"/>
    <property type="molecule type" value="Genomic_DNA"/>
</dbReference>
<reference evidence="1" key="1">
    <citation type="journal article" date="2020" name="Stud. Mycol.">
        <title>101 Dothideomycetes genomes: a test case for predicting lifestyles and emergence of pathogens.</title>
        <authorList>
            <person name="Haridas S."/>
            <person name="Albert R."/>
            <person name="Binder M."/>
            <person name="Bloem J."/>
            <person name="Labutti K."/>
            <person name="Salamov A."/>
            <person name="Andreopoulos B."/>
            <person name="Baker S."/>
            <person name="Barry K."/>
            <person name="Bills G."/>
            <person name="Bluhm B."/>
            <person name="Cannon C."/>
            <person name="Castanera R."/>
            <person name="Culley D."/>
            <person name="Daum C."/>
            <person name="Ezra D."/>
            <person name="Gonzalez J."/>
            <person name="Henrissat B."/>
            <person name="Kuo A."/>
            <person name="Liang C."/>
            <person name="Lipzen A."/>
            <person name="Lutzoni F."/>
            <person name="Magnuson J."/>
            <person name="Mondo S."/>
            <person name="Nolan M."/>
            <person name="Ohm R."/>
            <person name="Pangilinan J."/>
            <person name="Park H.-J."/>
            <person name="Ramirez L."/>
            <person name="Alfaro M."/>
            <person name="Sun H."/>
            <person name="Tritt A."/>
            <person name="Yoshinaga Y."/>
            <person name="Zwiers L.-H."/>
            <person name="Turgeon B."/>
            <person name="Goodwin S."/>
            <person name="Spatafora J."/>
            <person name="Crous P."/>
            <person name="Grigoriev I."/>
        </authorList>
    </citation>
    <scope>NUCLEOTIDE SEQUENCE</scope>
    <source>
        <strain evidence="1">CBS 133067</strain>
    </source>
</reference>
<accession>A0A9P4IHA3</accession>
<dbReference type="Proteomes" id="UP000799772">
    <property type="component" value="Unassembled WGS sequence"/>
</dbReference>
<sequence>MSGDGVPNIWRAEHGYVQAVEDPFVAYGAPPPGAFFVGPPPPPQGVQYIPVPVPLPEMIPWMHQPVPVAGPAPGYFFPAFTEVETKKKKKDKKTKPSTKAPGVQPGFPYLYPKVPHISIHLFAKGTKANELANGDSHYRTPETQCFTVANHTTLKDLVSMLDLKEKSVVYQVHELGDGRWGKGLRIDTGDGNKGKQTLEDVGWVPDRPIWIIIEKPKKKD</sequence>
<name>A0A9P4IHA3_9PEZI</name>
<comment type="caution">
    <text evidence="1">The sequence shown here is derived from an EMBL/GenBank/DDBJ whole genome shotgun (WGS) entry which is preliminary data.</text>
</comment>
<organism evidence="1 2">
    <name type="scientific">Rhizodiscina lignyota</name>
    <dbReference type="NCBI Taxonomy" id="1504668"/>
    <lineage>
        <taxon>Eukaryota</taxon>
        <taxon>Fungi</taxon>
        <taxon>Dikarya</taxon>
        <taxon>Ascomycota</taxon>
        <taxon>Pezizomycotina</taxon>
        <taxon>Dothideomycetes</taxon>
        <taxon>Pleosporomycetidae</taxon>
        <taxon>Aulographales</taxon>
        <taxon>Rhizodiscinaceae</taxon>
        <taxon>Rhizodiscina</taxon>
    </lineage>
</organism>
<dbReference type="OrthoDB" id="10057496at2759"/>
<proteinExistence type="predicted"/>
<evidence type="ECO:0000313" key="1">
    <source>
        <dbReference type="EMBL" id="KAF2101555.1"/>
    </source>
</evidence>
<dbReference type="AlphaFoldDB" id="A0A9P4IHA3"/>
<gene>
    <name evidence="1" type="ORF">NA57DRAFT_72994</name>
</gene>
<keyword evidence="2" id="KW-1185">Reference proteome</keyword>
<evidence type="ECO:0000313" key="2">
    <source>
        <dbReference type="Proteomes" id="UP000799772"/>
    </source>
</evidence>